<dbReference type="AlphaFoldDB" id="A0AAV5SWF7"/>
<gene>
    <name evidence="1" type="ORF">PENTCL1PPCAC_9645</name>
</gene>
<evidence type="ECO:0000313" key="1">
    <source>
        <dbReference type="EMBL" id="GMS87470.1"/>
    </source>
</evidence>
<reference evidence="1" key="1">
    <citation type="submission" date="2023-10" db="EMBL/GenBank/DDBJ databases">
        <title>Genome assembly of Pristionchus species.</title>
        <authorList>
            <person name="Yoshida K."/>
            <person name="Sommer R.J."/>
        </authorList>
    </citation>
    <scope>NUCLEOTIDE SEQUENCE</scope>
    <source>
        <strain evidence="1">RS0144</strain>
    </source>
</reference>
<dbReference type="Proteomes" id="UP001432027">
    <property type="component" value="Unassembled WGS sequence"/>
</dbReference>
<evidence type="ECO:0000313" key="2">
    <source>
        <dbReference type="Proteomes" id="UP001432027"/>
    </source>
</evidence>
<feature type="non-terminal residue" evidence="1">
    <location>
        <position position="1"/>
    </location>
</feature>
<accession>A0AAV5SWF7</accession>
<name>A0AAV5SWF7_9BILA</name>
<evidence type="ECO:0008006" key="3">
    <source>
        <dbReference type="Google" id="ProtNLM"/>
    </source>
</evidence>
<protein>
    <recommendedName>
        <fullName evidence="3">Myotubularin phosphatase domain-containing protein</fullName>
    </recommendedName>
</protein>
<organism evidence="1 2">
    <name type="scientific">Pristionchus entomophagus</name>
    <dbReference type="NCBI Taxonomy" id="358040"/>
    <lineage>
        <taxon>Eukaryota</taxon>
        <taxon>Metazoa</taxon>
        <taxon>Ecdysozoa</taxon>
        <taxon>Nematoda</taxon>
        <taxon>Chromadorea</taxon>
        <taxon>Rhabditida</taxon>
        <taxon>Rhabditina</taxon>
        <taxon>Diplogasteromorpha</taxon>
        <taxon>Diplogasteroidea</taxon>
        <taxon>Neodiplogasteridae</taxon>
        <taxon>Pristionchus</taxon>
    </lineage>
</organism>
<proteinExistence type="predicted"/>
<dbReference type="EMBL" id="BTSX01000003">
    <property type="protein sequence ID" value="GMS87470.1"/>
    <property type="molecule type" value="Genomic_DNA"/>
</dbReference>
<sequence length="83" mass="9809">LVVRVRGTSLEFHRLFFHQNIVGRLDCSHSQIEWRRATASLLNLWPPFRTDSKYFEENLTRVVHDPVISIVFASEEDERSEHS</sequence>
<comment type="caution">
    <text evidence="1">The sequence shown here is derived from an EMBL/GenBank/DDBJ whole genome shotgun (WGS) entry which is preliminary data.</text>
</comment>
<keyword evidence="2" id="KW-1185">Reference proteome</keyword>